<reference evidence="2 3" key="1">
    <citation type="submission" date="2021-02" db="EMBL/GenBank/DDBJ databases">
        <title>Leishmania (Mundinia) enrietti genome sequencing and assembly.</title>
        <authorList>
            <person name="Almutairi H."/>
            <person name="Gatherer D."/>
        </authorList>
    </citation>
    <scope>NUCLEOTIDE SEQUENCE [LARGE SCALE GENOMIC DNA]</scope>
    <source>
        <strain evidence="2">CUR178</strain>
    </source>
</reference>
<dbReference type="OrthoDB" id="267411at2759"/>
<accession>A0A836KR93</accession>
<dbReference type="RefSeq" id="XP_067695205.1">
    <property type="nucleotide sequence ID" value="XM_067838819.1"/>
</dbReference>
<feature type="region of interest" description="Disordered" evidence="1">
    <location>
        <begin position="101"/>
        <end position="233"/>
    </location>
</feature>
<protein>
    <submittedName>
        <fullName evidence="2">Uncharacterized protein</fullName>
    </submittedName>
</protein>
<dbReference type="KEGG" id="lenr:94174329"/>
<feature type="compositionally biased region" description="Basic and acidic residues" evidence="1">
    <location>
        <begin position="1079"/>
        <end position="1088"/>
    </location>
</feature>
<dbReference type="EMBL" id="JAFHKP010000009">
    <property type="protein sequence ID" value="KAG5484579.1"/>
    <property type="molecule type" value="Genomic_DNA"/>
</dbReference>
<feature type="compositionally biased region" description="Basic and acidic residues" evidence="1">
    <location>
        <begin position="507"/>
        <end position="519"/>
    </location>
</feature>
<evidence type="ECO:0000256" key="1">
    <source>
        <dbReference type="SAM" id="MobiDB-lite"/>
    </source>
</evidence>
<feature type="region of interest" description="Disordered" evidence="1">
    <location>
        <begin position="507"/>
        <end position="530"/>
    </location>
</feature>
<feature type="region of interest" description="Disordered" evidence="1">
    <location>
        <begin position="1473"/>
        <end position="1492"/>
    </location>
</feature>
<feature type="region of interest" description="Disordered" evidence="1">
    <location>
        <begin position="1"/>
        <end position="25"/>
    </location>
</feature>
<feature type="region of interest" description="Disordered" evidence="1">
    <location>
        <begin position="649"/>
        <end position="668"/>
    </location>
</feature>
<organism evidence="2 3">
    <name type="scientific">Leishmania enriettii</name>
    <dbReference type="NCBI Taxonomy" id="5663"/>
    <lineage>
        <taxon>Eukaryota</taxon>
        <taxon>Discoba</taxon>
        <taxon>Euglenozoa</taxon>
        <taxon>Kinetoplastea</taxon>
        <taxon>Metakinetoplastina</taxon>
        <taxon>Trypanosomatida</taxon>
        <taxon>Trypanosomatidae</taxon>
        <taxon>Leishmaniinae</taxon>
        <taxon>Leishmania</taxon>
    </lineage>
</organism>
<feature type="region of interest" description="Disordered" evidence="1">
    <location>
        <begin position="1661"/>
        <end position="1727"/>
    </location>
</feature>
<feature type="region of interest" description="Disordered" evidence="1">
    <location>
        <begin position="1290"/>
        <end position="1315"/>
    </location>
</feature>
<dbReference type="Proteomes" id="UP000674179">
    <property type="component" value="Chromosome 9"/>
</dbReference>
<feature type="region of interest" description="Disordered" evidence="1">
    <location>
        <begin position="251"/>
        <end position="288"/>
    </location>
</feature>
<keyword evidence="3" id="KW-1185">Reference proteome</keyword>
<gene>
    <name evidence="2" type="ORF">CUR178_07170</name>
</gene>
<feature type="compositionally biased region" description="Low complexity" evidence="1">
    <location>
        <begin position="724"/>
        <end position="736"/>
    </location>
</feature>
<feature type="region of interest" description="Disordered" evidence="1">
    <location>
        <begin position="1872"/>
        <end position="1895"/>
    </location>
</feature>
<feature type="region of interest" description="Disordered" evidence="1">
    <location>
        <begin position="410"/>
        <end position="432"/>
    </location>
</feature>
<feature type="compositionally biased region" description="Polar residues" evidence="1">
    <location>
        <begin position="1293"/>
        <end position="1315"/>
    </location>
</feature>
<feature type="compositionally biased region" description="Low complexity" evidence="1">
    <location>
        <begin position="1873"/>
        <end position="1895"/>
    </location>
</feature>
<feature type="compositionally biased region" description="Gly residues" evidence="1">
    <location>
        <begin position="144"/>
        <end position="154"/>
    </location>
</feature>
<proteinExistence type="predicted"/>
<feature type="region of interest" description="Disordered" evidence="1">
    <location>
        <begin position="302"/>
        <end position="360"/>
    </location>
</feature>
<feature type="compositionally biased region" description="Low complexity" evidence="1">
    <location>
        <begin position="305"/>
        <end position="334"/>
    </location>
</feature>
<feature type="region of interest" description="Disordered" evidence="1">
    <location>
        <begin position="1072"/>
        <end position="1119"/>
    </location>
</feature>
<feature type="compositionally biased region" description="Polar residues" evidence="1">
    <location>
        <begin position="1661"/>
        <end position="1672"/>
    </location>
</feature>
<feature type="compositionally biased region" description="Low complexity" evidence="1">
    <location>
        <begin position="112"/>
        <end position="127"/>
    </location>
</feature>
<evidence type="ECO:0000313" key="3">
    <source>
        <dbReference type="Proteomes" id="UP000674179"/>
    </source>
</evidence>
<feature type="compositionally biased region" description="Polar residues" evidence="1">
    <location>
        <begin position="1686"/>
        <end position="1703"/>
    </location>
</feature>
<feature type="compositionally biased region" description="Basic and acidic residues" evidence="1">
    <location>
        <begin position="128"/>
        <end position="143"/>
    </location>
</feature>
<comment type="caution">
    <text evidence="2">The sequence shown here is derived from an EMBL/GenBank/DDBJ whole genome shotgun (WGS) entry which is preliminary data.</text>
</comment>
<feature type="region of interest" description="Disordered" evidence="1">
    <location>
        <begin position="704"/>
        <end position="736"/>
    </location>
</feature>
<dbReference type="GeneID" id="94174329"/>
<name>A0A836KR93_LEIEN</name>
<feature type="compositionally biased region" description="Polar residues" evidence="1">
    <location>
        <begin position="279"/>
        <end position="288"/>
    </location>
</feature>
<evidence type="ECO:0000313" key="2">
    <source>
        <dbReference type="EMBL" id="KAG5484579.1"/>
    </source>
</evidence>
<feature type="region of interest" description="Disordered" evidence="1">
    <location>
        <begin position="1218"/>
        <end position="1239"/>
    </location>
</feature>
<feature type="compositionally biased region" description="Polar residues" evidence="1">
    <location>
        <begin position="620"/>
        <end position="635"/>
    </location>
</feature>
<sequence length="1972" mass="205147">MPASMPESHTTLPPAVTTEGDNGAVSSPTLDVSAATATAAALAGNFSHCRCNASIAVFLFAKEKLLFRYPDTDPFVVNVIAHGPSSTSSSAAAGGTVAASASGDASSKKASGESSASSAPSTAQSAPSRDRQCSRGSHPEQAKKGGGGSNGSGGTHQDPDDPGSAQTPTSSVGSGVGSRLKKSSHVHVAMAADVREGHHQAATATSPQGGAGPDTNAPVSSGGGGGVAPQRGMRRPASTYSLANDHLGISGGSFGHGHRAGSPVGGGTAATESRRGLTSRGQPANTSGAIAQTHTSAGSMWRQLSGAAATTSSSITGSPSTRKSNSISSGAAACSGGGSAAVGGRSAAPPPPQQQQQQAATTGATTCVGLAPNVLMHLLRGALCGTTTINMVNCTFLVFPLSIGAAAPSTVSGRDGATGSSSGSPAPLERLHLPNRSGTALLVVAMKEPDTDAGAIANFTQCFVNILCREEHRCQYITTELERMEMLTSHWEAGGAAAMASAAAAMAEKRQPHEEEAHQQRMSAGGADGSYHADGSVITVSSSRWCAHASRGSGSALTPVSPVRHRPYLTASATEATADSASPGGGGADTSAVPSSDYDYLFSPSRPAVRRQHVAAAARSTANEKSIVTSHSDSGALSGARTRLRSEHIHQHCHHHSQDFSPSGAAQGSMVRPVLEWADLDDDADGDDAVYREDGQDVDIVFSHTASPSAGRGKEHSSSRRGGSSPVTTPSSPLTTPASSCSLYQQLAVHVRLAYEVLRVAQCIDVWNRTMRTGCRAGNSAGGALGGGLWSEQANCMATCGGGAAGALREPRRRLSIPAAYSQQQQHPAFASAGTALDTLPEALLINHMLLLPMSHLTGADRQEEAQSLRSAYARIHPCSVLTIEAAQFTEQLQRRYLDVMGRRYAKLIPLSTVYALLQALPSPRRAGSFYRSLELALLEAMQRRHARAAAVAAAVAGNPSTTSSGGGFDAGANTISMAQAGPRGSRDAIEEEANAFHATAAVAATTVAGLDFLAMEIIDFLRVNGAISVASEMYVCFTHGEVTPVVLIDAAVARRRRHRLKAERRKLKAAATAAAGLKESDDGDGKHGSRCHRRLRTARDAGTDPEAISNSEVDSGVATMPFRTPQGAISQAASASQSWLSSHTTAIGATTATGAPDSAASSAISEVIADPLDAVLDMESVPATLVLHMLECVVETQQRRLQGQQHERHHSLAVIGGSEHREETAGLPKTPNTGNTAAEAGTSLVQGWQGNPHLPNGTVSATSSPSLHFSANMRATNTAFHATNAVARRQHNTSTQSLTTSEARANASDTGVTATAPQRASPLAMPGPLSVYCAWGSACPLCELLVAHPQCWTTRSHRSHKLGYYTIIANRSRHYDSGPAIRLAFPSLDESVRTCARRARHLHDNVDFTALMQNSYTGSGSSSLLHSVQPWFMRPHLFLTPVTAAYGVSPYEVFERMSYHCNRLSSSNGYSQRLPLHHTSHSPTAGESATAAAPPLAVNNTSALIEPDPRDLLLISRAQAHPHETSMVAATCTTAVGCAKEQAHTLLQCADIPEAAAEYLRRSAVVIKQRLDYARRQQSLLERYEQALEQQSAASEQTTPLTTTAASVAKPASSSAIQVPPAHTVSFAASFSGNSGTARGGGGSLAFSSSVPVSATMAQLSSSADPLTQPQRYGCRQLPPHSTPRPLSNRSLLFDSTSTGDTDNGADAPTQLRQQQQPQNFASSSQADLSTQSLARAFDDTPLAGVGGLLGSERSLPVEVLLQYVLHHMIALTWGKRGLEVDTLMRLLERNLRRLPPLLANLPYILQLRSAGYTSASAAAVVEATSASNTAASGAGGEATPIASSVFTAVHTRLAPSAFCTSLPVLDTALHGSSQGTSPDGSTTSSHSSISHAATGAPVTEAEVQLLQAYEVLDQLSLIKLLSAYATWPVRTVPTRLLLHTVVNEFSDVLYVDSSERDGDAEHWDLPVTAR</sequence>
<feature type="region of interest" description="Disordered" evidence="1">
    <location>
        <begin position="619"/>
        <end position="641"/>
    </location>
</feature>